<evidence type="ECO:0000313" key="3">
    <source>
        <dbReference type="Proteomes" id="UP001344251"/>
    </source>
</evidence>
<organism evidence="2 3">
    <name type="scientific">Streptomyces decoyicus</name>
    <dbReference type="NCBI Taxonomy" id="249567"/>
    <lineage>
        <taxon>Bacteria</taxon>
        <taxon>Bacillati</taxon>
        <taxon>Actinomycetota</taxon>
        <taxon>Actinomycetes</taxon>
        <taxon>Kitasatosporales</taxon>
        <taxon>Streptomycetaceae</taxon>
        <taxon>Streptomyces</taxon>
    </lineage>
</organism>
<dbReference type="PRINTS" id="PR00598">
    <property type="entry name" value="HTHMARR"/>
</dbReference>
<dbReference type="InterPro" id="IPR000835">
    <property type="entry name" value="HTH_MarR-typ"/>
</dbReference>
<proteinExistence type="predicted"/>
<protein>
    <submittedName>
        <fullName evidence="2">MarR family transcriptional regulator</fullName>
    </submittedName>
</protein>
<name>A0ABZ1FDQ8_9ACTN</name>
<dbReference type="PANTHER" id="PTHR33164:SF43">
    <property type="entry name" value="HTH-TYPE TRANSCRIPTIONAL REPRESSOR YETL"/>
    <property type="match status" value="1"/>
</dbReference>
<dbReference type="Pfam" id="PF12802">
    <property type="entry name" value="MarR_2"/>
    <property type="match status" value="1"/>
</dbReference>
<dbReference type="Gene3D" id="1.10.10.10">
    <property type="entry name" value="Winged helix-like DNA-binding domain superfamily/Winged helix DNA-binding domain"/>
    <property type="match status" value="1"/>
</dbReference>
<dbReference type="PANTHER" id="PTHR33164">
    <property type="entry name" value="TRANSCRIPTIONAL REGULATOR, MARR FAMILY"/>
    <property type="match status" value="1"/>
</dbReference>
<keyword evidence="3" id="KW-1185">Reference proteome</keyword>
<gene>
    <name evidence="2" type="ORF">OG863_09045</name>
</gene>
<feature type="domain" description="HTH marR-type" evidence="1">
    <location>
        <begin position="11"/>
        <end position="142"/>
    </location>
</feature>
<dbReference type="InterPro" id="IPR036390">
    <property type="entry name" value="WH_DNA-bd_sf"/>
</dbReference>
<accession>A0ABZ1FDQ8</accession>
<dbReference type="InterPro" id="IPR036388">
    <property type="entry name" value="WH-like_DNA-bd_sf"/>
</dbReference>
<evidence type="ECO:0000259" key="1">
    <source>
        <dbReference type="PROSITE" id="PS50995"/>
    </source>
</evidence>
<evidence type="ECO:0000313" key="2">
    <source>
        <dbReference type="EMBL" id="WSB68095.1"/>
    </source>
</evidence>
<dbReference type="EMBL" id="CP109106">
    <property type="protein sequence ID" value="WSB68095.1"/>
    <property type="molecule type" value="Genomic_DNA"/>
</dbReference>
<sequence>MNDSSVAASVEASLGLLLRRSTRASLYSALVDQLDGVNETTYPVLSGIARMEPVSSSRLAAEIGIDRTATTRYADRLVTAGLVAREADPADARSTLLRLTEQGRSIIEVARVRLVGQVEEALSEWSDEERAVFAAVLGRFVETLRAGGASPG</sequence>
<dbReference type="RefSeq" id="WP_326617525.1">
    <property type="nucleotide sequence ID" value="NZ_CP109106.1"/>
</dbReference>
<dbReference type="Proteomes" id="UP001344251">
    <property type="component" value="Chromosome"/>
</dbReference>
<dbReference type="PROSITE" id="PS50995">
    <property type="entry name" value="HTH_MARR_2"/>
    <property type="match status" value="1"/>
</dbReference>
<dbReference type="SUPFAM" id="SSF46785">
    <property type="entry name" value="Winged helix' DNA-binding domain"/>
    <property type="match status" value="1"/>
</dbReference>
<dbReference type="InterPro" id="IPR039422">
    <property type="entry name" value="MarR/SlyA-like"/>
</dbReference>
<reference evidence="2 3" key="1">
    <citation type="submission" date="2022-10" db="EMBL/GenBank/DDBJ databases">
        <title>The complete genomes of actinobacterial strains from the NBC collection.</title>
        <authorList>
            <person name="Joergensen T.S."/>
            <person name="Alvarez Arevalo M."/>
            <person name="Sterndorff E.B."/>
            <person name="Faurdal D."/>
            <person name="Vuksanovic O."/>
            <person name="Mourched A.-S."/>
            <person name="Charusanti P."/>
            <person name="Shaw S."/>
            <person name="Blin K."/>
            <person name="Weber T."/>
        </authorList>
    </citation>
    <scope>NUCLEOTIDE SEQUENCE [LARGE SCALE GENOMIC DNA]</scope>
    <source>
        <strain evidence="2 3">NBC 01774</strain>
    </source>
</reference>
<dbReference type="SMART" id="SM00347">
    <property type="entry name" value="HTH_MARR"/>
    <property type="match status" value="1"/>
</dbReference>